<sequence length="83" mass="9561">MNFLQAKRKLKKLAKGEYHFLSYSITEYDNSTLSQECTVYVDGYNHSPASNWVDAFEGLQEQINPPKLKPVNIEPIEEVVKVK</sequence>
<accession>A0A0F8ZTF7</accession>
<protein>
    <submittedName>
        <fullName evidence="1">Uncharacterized protein</fullName>
    </submittedName>
</protein>
<reference evidence="1" key="1">
    <citation type="journal article" date="2015" name="Nature">
        <title>Complex archaea that bridge the gap between prokaryotes and eukaryotes.</title>
        <authorList>
            <person name="Spang A."/>
            <person name="Saw J.H."/>
            <person name="Jorgensen S.L."/>
            <person name="Zaremba-Niedzwiedzka K."/>
            <person name="Martijn J."/>
            <person name="Lind A.E."/>
            <person name="van Eijk R."/>
            <person name="Schleper C."/>
            <person name="Guy L."/>
            <person name="Ettema T.J."/>
        </authorList>
    </citation>
    <scope>NUCLEOTIDE SEQUENCE</scope>
</reference>
<name>A0A0F8ZTF7_9ZZZZ</name>
<gene>
    <name evidence="1" type="ORF">LCGC14_2656210</name>
</gene>
<dbReference type="AlphaFoldDB" id="A0A0F8ZTF7"/>
<organism evidence="1">
    <name type="scientific">marine sediment metagenome</name>
    <dbReference type="NCBI Taxonomy" id="412755"/>
    <lineage>
        <taxon>unclassified sequences</taxon>
        <taxon>metagenomes</taxon>
        <taxon>ecological metagenomes</taxon>
    </lineage>
</organism>
<dbReference type="EMBL" id="LAZR01046199">
    <property type="protein sequence ID" value="KKK97093.1"/>
    <property type="molecule type" value="Genomic_DNA"/>
</dbReference>
<proteinExistence type="predicted"/>
<comment type="caution">
    <text evidence="1">The sequence shown here is derived from an EMBL/GenBank/DDBJ whole genome shotgun (WGS) entry which is preliminary data.</text>
</comment>
<evidence type="ECO:0000313" key="1">
    <source>
        <dbReference type="EMBL" id="KKK97093.1"/>
    </source>
</evidence>